<organism evidence="1">
    <name type="scientific">Hokovirus HKV1</name>
    <dbReference type="NCBI Taxonomy" id="1977638"/>
    <lineage>
        <taxon>Viruses</taxon>
        <taxon>Varidnaviria</taxon>
        <taxon>Bamfordvirae</taxon>
        <taxon>Nucleocytoviricota</taxon>
        <taxon>Megaviricetes</taxon>
        <taxon>Imitervirales</taxon>
        <taxon>Mimiviridae</taxon>
        <taxon>Klosneuvirinae</taxon>
        <taxon>Hokovirus</taxon>
    </lineage>
</organism>
<gene>
    <name evidence="1" type="ORF">Hokovirus_3_214</name>
</gene>
<protein>
    <submittedName>
        <fullName evidence="1">Uncharacterized protein</fullName>
    </submittedName>
</protein>
<accession>A0A1V0SH02</accession>
<proteinExistence type="predicted"/>
<reference evidence="1" key="1">
    <citation type="journal article" date="2017" name="Science">
        <title>Giant viruses with an expanded complement of translation system components.</title>
        <authorList>
            <person name="Schulz F."/>
            <person name="Yutin N."/>
            <person name="Ivanova N.N."/>
            <person name="Ortega D.R."/>
            <person name="Lee T.K."/>
            <person name="Vierheilig J."/>
            <person name="Daims H."/>
            <person name="Horn M."/>
            <person name="Wagner M."/>
            <person name="Jensen G.J."/>
            <person name="Kyrpides N.C."/>
            <person name="Koonin E.V."/>
            <person name="Woyke T."/>
        </authorList>
    </citation>
    <scope>NUCLEOTIDE SEQUENCE</scope>
    <source>
        <strain evidence="1">HKV1</strain>
    </source>
</reference>
<name>A0A1V0SH02_9VIRU</name>
<sequence length="126" mass="15165">MHDFEYKYIFDNKYETIQETFQDVSIICKIYENNVAELYEILYNNNPEQFCVCIRSIAEKLYDNGCKEIIQLLYKDDYETIKDKTTWKIIDRHDCEFQDCIYNKTVIVSCNITEFIDNIAYAMDLV</sequence>
<evidence type="ECO:0000313" key="1">
    <source>
        <dbReference type="EMBL" id="ARF10941.1"/>
    </source>
</evidence>
<dbReference type="EMBL" id="KY684105">
    <property type="protein sequence ID" value="ARF10941.1"/>
    <property type="molecule type" value="Genomic_DNA"/>
</dbReference>